<evidence type="ECO:0000313" key="1">
    <source>
        <dbReference type="EMBL" id="KAH3815725.1"/>
    </source>
</evidence>
<gene>
    <name evidence="1" type="ORF">DPMN_144256</name>
</gene>
<organism evidence="1 2">
    <name type="scientific">Dreissena polymorpha</name>
    <name type="common">Zebra mussel</name>
    <name type="synonym">Mytilus polymorpha</name>
    <dbReference type="NCBI Taxonomy" id="45954"/>
    <lineage>
        <taxon>Eukaryota</taxon>
        <taxon>Metazoa</taxon>
        <taxon>Spiralia</taxon>
        <taxon>Lophotrochozoa</taxon>
        <taxon>Mollusca</taxon>
        <taxon>Bivalvia</taxon>
        <taxon>Autobranchia</taxon>
        <taxon>Heteroconchia</taxon>
        <taxon>Euheterodonta</taxon>
        <taxon>Imparidentia</taxon>
        <taxon>Neoheterodontei</taxon>
        <taxon>Myida</taxon>
        <taxon>Dreissenoidea</taxon>
        <taxon>Dreissenidae</taxon>
        <taxon>Dreissena</taxon>
    </lineage>
</organism>
<proteinExistence type="predicted"/>
<name>A0A9D4GEP1_DREPO</name>
<reference evidence="1" key="2">
    <citation type="submission" date="2020-11" db="EMBL/GenBank/DDBJ databases">
        <authorList>
            <person name="McCartney M.A."/>
            <person name="Auch B."/>
            <person name="Kono T."/>
            <person name="Mallez S."/>
            <person name="Becker A."/>
            <person name="Gohl D.M."/>
            <person name="Silverstein K.A.T."/>
            <person name="Koren S."/>
            <person name="Bechman K.B."/>
            <person name="Herman A."/>
            <person name="Abrahante J.E."/>
            <person name="Garbe J."/>
        </authorList>
    </citation>
    <scope>NUCLEOTIDE SEQUENCE</scope>
    <source>
        <strain evidence="1">Duluth1</strain>
        <tissue evidence="1">Whole animal</tissue>
    </source>
</reference>
<protein>
    <submittedName>
        <fullName evidence="1">Uncharacterized protein</fullName>
    </submittedName>
</protein>
<reference evidence="1" key="1">
    <citation type="journal article" date="2019" name="bioRxiv">
        <title>The Genome of the Zebra Mussel, Dreissena polymorpha: A Resource for Invasive Species Research.</title>
        <authorList>
            <person name="McCartney M.A."/>
            <person name="Auch B."/>
            <person name="Kono T."/>
            <person name="Mallez S."/>
            <person name="Zhang Y."/>
            <person name="Obille A."/>
            <person name="Becker A."/>
            <person name="Abrahante J.E."/>
            <person name="Garbe J."/>
            <person name="Badalamenti J.P."/>
            <person name="Herman A."/>
            <person name="Mangelson H."/>
            <person name="Liachko I."/>
            <person name="Sullivan S."/>
            <person name="Sone E.D."/>
            <person name="Koren S."/>
            <person name="Silverstein K.A.T."/>
            <person name="Beckman K.B."/>
            <person name="Gohl D.M."/>
        </authorList>
    </citation>
    <scope>NUCLEOTIDE SEQUENCE</scope>
    <source>
        <strain evidence="1">Duluth1</strain>
        <tissue evidence="1">Whole animal</tissue>
    </source>
</reference>
<dbReference type="AlphaFoldDB" id="A0A9D4GEP1"/>
<comment type="caution">
    <text evidence="1">The sequence shown here is derived from an EMBL/GenBank/DDBJ whole genome shotgun (WGS) entry which is preliminary data.</text>
</comment>
<accession>A0A9D4GEP1</accession>
<evidence type="ECO:0000313" key="2">
    <source>
        <dbReference type="Proteomes" id="UP000828390"/>
    </source>
</evidence>
<sequence length="61" mass="6746">MNQQQSSRDSGISMVWDPPSISIIAAHYRAAVIILRLSSPWCGALSLSTSWKHMNQQQSSS</sequence>
<dbReference type="EMBL" id="JAIWYP010000006">
    <property type="protein sequence ID" value="KAH3815725.1"/>
    <property type="molecule type" value="Genomic_DNA"/>
</dbReference>
<dbReference type="Proteomes" id="UP000828390">
    <property type="component" value="Unassembled WGS sequence"/>
</dbReference>
<keyword evidence="2" id="KW-1185">Reference proteome</keyword>